<dbReference type="InterPro" id="IPR059000">
    <property type="entry name" value="ATPase_P-type_domA"/>
</dbReference>
<reference evidence="16 17" key="1">
    <citation type="journal article" date="2023" name="Nucleic Acids Res.">
        <title>The hologenome of Daphnia magna reveals possible DNA methylation and microbiome-mediated evolution of the host genome.</title>
        <authorList>
            <person name="Chaturvedi A."/>
            <person name="Li X."/>
            <person name="Dhandapani V."/>
            <person name="Marshall H."/>
            <person name="Kissane S."/>
            <person name="Cuenca-Cambronero M."/>
            <person name="Asole G."/>
            <person name="Calvet F."/>
            <person name="Ruiz-Romero M."/>
            <person name="Marangio P."/>
            <person name="Guigo R."/>
            <person name="Rago D."/>
            <person name="Mirbahai L."/>
            <person name="Eastwood N."/>
            <person name="Colbourne J.K."/>
            <person name="Zhou J."/>
            <person name="Mallon E."/>
            <person name="Orsini L."/>
        </authorList>
    </citation>
    <scope>NUCLEOTIDE SEQUENCE [LARGE SCALE GENOMIC DNA]</scope>
    <source>
        <strain evidence="16">LRV0_1</strain>
    </source>
</reference>
<gene>
    <name evidence="16" type="ORF">OUZ56_004486</name>
</gene>
<feature type="compositionally biased region" description="Low complexity" evidence="14">
    <location>
        <begin position="43"/>
        <end position="55"/>
    </location>
</feature>
<dbReference type="Gene3D" id="1.20.1110.10">
    <property type="entry name" value="Calcium-transporting ATPase, transmembrane domain"/>
    <property type="match status" value="1"/>
</dbReference>
<keyword evidence="8 13" id="KW-0460">Magnesium</keyword>
<dbReference type="PANTHER" id="PTHR45630">
    <property type="entry name" value="CATION-TRANSPORTING ATPASE-RELATED"/>
    <property type="match status" value="1"/>
</dbReference>
<dbReference type="EC" id="7.2.2.-" evidence="13"/>
<keyword evidence="3" id="KW-0597">Phosphoprotein</keyword>
<evidence type="ECO:0000256" key="1">
    <source>
        <dbReference type="ARBA" id="ARBA00004141"/>
    </source>
</evidence>
<keyword evidence="4 13" id="KW-0812">Transmembrane</keyword>
<dbReference type="Pfam" id="PF00690">
    <property type="entry name" value="Cation_ATPase_N"/>
    <property type="match status" value="1"/>
</dbReference>
<keyword evidence="11 13" id="KW-0472">Membrane</keyword>
<feature type="domain" description="Cation-transporting P-type ATPase N-terminal" evidence="15">
    <location>
        <begin position="229"/>
        <end position="297"/>
    </location>
</feature>
<evidence type="ECO:0000256" key="12">
    <source>
        <dbReference type="ARBA" id="ARBA00049360"/>
    </source>
</evidence>
<comment type="similarity">
    <text evidence="2 13">Belongs to the cation transport ATPase (P-type) (TC 3.A.3) family. Type V subfamily.</text>
</comment>
<comment type="catalytic activity">
    <reaction evidence="12 13">
        <text>ATP + H2O = ADP + phosphate + H(+)</text>
        <dbReference type="Rhea" id="RHEA:13065"/>
        <dbReference type="ChEBI" id="CHEBI:15377"/>
        <dbReference type="ChEBI" id="CHEBI:15378"/>
        <dbReference type="ChEBI" id="CHEBI:30616"/>
        <dbReference type="ChEBI" id="CHEBI:43474"/>
        <dbReference type="ChEBI" id="CHEBI:456216"/>
    </reaction>
</comment>
<evidence type="ECO:0000256" key="3">
    <source>
        <dbReference type="ARBA" id="ARBA00022553"/>
    </source>
</evidence>
<feature type="transmembrane region" description="Helical" evidence="13">
    <location>
        <begin position="297"/>
        <end position="317"/>
    </location>
</feature>
<comment type="caution">
    <text evidence="16">The sequence shown here is derived from an EMBL/GenBank/DDBJ whole genome shotgun (WGS) entry which is preliminary data.</text>
</comment>
<feature type="transmembrane region" description="Helical" evidence="13">
    <location>
        <begin position="1076"/>
        <end position="1097"/>
    </location>
</feature>
<feature type="transmembrane region" description="Helical" evidence="13">
    <location>
        <begin position="269"/>
        <end position="291"/>
    </location>
</feature>
<dbReference type="SUPFAM" id="SSF81660">
    <property type="entry name" value="Metal cation-transporting ATPase, ATP-binding domain N"/>
    <property type="match status" value="1"/>
</dbReference>
<dbReference type="Pfam" id="PF12409">
    <property type="entry name" value="P5-ATPase"/>
    <property type="match status" value="1"/>
</dbReference>
<organism evidence="16 17">
    <name type="scientific">Daphnia magna</name>
    <dbReference type="NCBI Taxonomy" id="35525"/>
    <lineage>
        <taxon>Eukaryota</taxon>
        <taxon>Metazoa</taxon>
        <taxon>Ecdysozoa</taxon>
        <taxon>Arthropoda</taxon>
        <taxon>Crustacea</taxon>
        <taxon>Branchiopoda</taxon>
        <taxon>Diplostraca</taxon>
        <taxon>Cladocera</taxon>
        <taxon>Anomopoda</taxon>
        <taxon>Daphniidae</taxon>
        <taxon>Daphnia</taxon>
    </lineage>
</organism>
<keyword evidence="17" id="KW-1185">Reference proteome</keyword>
<dbReference type="InterPro" id="IPR023299">
    <property type="entry name" value="ATPase_P-typ_cyto_dom_N"/>
</dbReference>
<dbReference type="PROSITE" id="PS00154">
    <property type="entry name" value="ATPASE_E1_E2"/>
    <property type="match status" value="1"/>
</dbReference>
<dbReference type="InterPro" id="IPR047819">
    <property type="entry name" value="P5A-ATPase_N"/>
</dbReference>
<evidence type="ECO:0000256" key="7">
    <source>
        <dbReference type="ARBA" id="ARBA00022840"/>
    </source>
</evidence>
<dbReference type="SFLD" id="SFLDG00002">
    <property type="entry name" value="C1.7:_P-type_atpase_like"/>
    <property type="match status" value="1"/>
</dbReference>
<dbReference type="Gene3D" id="2.70.150.10">
    <property type="entry name" value="Calcium-transporting ATPase, cytoplasmic transduction domain A"/>
    <property type="match status" value="1"/>
</dbReference>
<dbReference type="NCBIfam" id="TIGR01657">
    <property type="entry name" value="P-ATPase-V"/>
    <property type="match status" value="1"/>
</dbReference>
<dbReference type="InterPro" id="IPR004014">
    <property type="entry name" value="ATPase_P-typ_cation-transptr_N"/>
</dbReference>
<evidence type="ECO:0000259" key="15">
    <source>
        <dbReference type="SMART" id="SM00831"/>
    </source>
</evidence>
<dbReference type="Gene3D" id="3.40.50.1000">
    <property type="entry name" value="HAD superfamily/HAD-like"/>
    <property type="match status" value="1"/>
</dbReference>
<keyword evidence="6 13" id="KW-0547">Nucleotide-binding</keyword>
<sequence length="1285" mass="143698">MFPQTDEVASSSKANSFKNQGRAKTSHAGSTRRNKGFTRAENSSQDSHSSDSSASQNVGVKYVNLGEEDQMEIHGYRRSIFWTTVTWFFIIITVGILRMVYHWFPEWFLNCTHTKCSLEAAEKVLLVEICQEKYRKIHIRTIIRQTALQALTIANQEELSTSNKNHNEDYVLEEFNKATEVLSLPLPNPDGTFHEVENMRLFTCKKLRYVWNERSKEFFKLKSLGPGIPTSSLHCPDAQQGLAGLSLIEQQKRRAVYGRNTIYVPVRPILELLMLEVINPFYIFQVVSILIWIAIWYYFYAAAIAVMSIAGIIITITQTRRNQRKLRNTVRGNDIITVCRGNGDYHTVGTEDLVPGDVIVIPAAGCVLHCDAVLLFGTCIVNESMLTGESVPVTKTPLPMRNDVFYNPREHARHTLFSGTRVVQTRFYDDEKVMAVVTSTGFLTAKGTLVSSIMYPPPADYKFERDSYKFIGFLASLASIGFIYSMVTKIMNGDTGLQVLLHSFDLITVCVPPALPAAMAAGIILAQRRLELRNIFCISPRAINVSGSINCVCFDKTGTLTEEGLDLWGVVPVARIANFLRVLSPVTKPCTLPGAVSAVTGSEMSQEDPKKELPYLLFKGMATCHSLTIIDGTLNGDPLDLKMFESTGWNLIEPSHDDTHKYDNLCPTVVTWTPNESERHSKVEVGIVRQFPFSSALQRMAVLCKEMGKDQMHFFCKGSPEMIQSLSLPETVPENYHELLESYTKQGFRVIALAHRLVESQSINKLQKVQREDLEHGLTFLGLVVLENRLKPDSAEVLAELASAAVRTIMVTGDNLLTAISVARDCEMVGENEEIVIVNCDETTLSEDKPRLTFVLAEKVSRQLTGSPTATRTNMSIAEDVILSMPDTGTHYGRYHLAITGKSWSVIQEHYSELIPNFVVKGTIFARMSPDQKQQLVVALQKTGYFVGMCGDGANDCGALKAAHAGIALTDSEASVASPFTSKEPSISCVPELIRQGRCALVTSFGIFNYMAIYALIQFFSVMILFEVGTNLSDFQFLYVDFFIICSLSAFFGQTQPYPGKLFKRPPLTSLLSPPPVGSLVIQALIILLIQLTSLFVTQQQDWFVPYLNITNGTLGTELSEYACSENYAVVGVSFSQYIFLALAYSKGKPYRKMFLTNYGFTASLALWTGFSLYLLIDPNEYLKELFELEMPPELSFRFVIIGFSILQVALCLLIEAFLVDRGLVAMMNSSCWLKMRPRQEMYLEVEQKLSTSRWPLVSNYDGDPPPEEHLSSVMNQFSAFRAKS</sequence>
<keyword evidence="10 13" id="KW-1133">Transmembrane helix</keyword>
<evidence type="ECO:0000256" key="6">
    <source>
        <dbReference type="ARBA" id="ARBA00022741"/>
    </source>
</evidence>
<dbReference type="InterPro" id="IPR001757">
    <property type="entry name" value="P_typ_ATPase"/>
</dbReference>
<evidence type="ECO:0000256" key="9">
    <source>
        <dbReference type="ARBA" id="ARBA00022967"/>
    </source>
</evidence>
<keyword evidence="7 13" id="KW-0067">ATP-binding</keyword>
<dbReference type="SUPFAM" id="SSF81665">
    <property type="entry name" value="Calcium ATPase, transmembrane domain M"/>
    <property type="match status" value="1"/>
</dbReference>
<dbReference type="SUPFAM" id="SSF81653">
    <property type="entry name" value="Calcium ATPase, transduction domain A"/>
    <property type="match status" value="1"/>
</dbReference>
<evidence type="ECO:0000256" key="13">
    <source>
        <dbReference type="RuleBase" id="RU362082"/>
    </source>
</evidence>
<evidence type="ECO:0000256" key="8">
    <source>
        <dbReference type="ARBA" id="ARBA00022842"/>
    </source>
</evidence>
<evidence type="ECO:0000256" key="5">
    <source>
        <dbReference type="ARBA" id="ARBA00022723"/>
    </source>
</evidence>
<dbReference type="InterPro" id="IPR018303">
    <property type="entry name" value="ATPase_P-typ_P_site"/>
</dbReference>
<dbReference type="InterPro" id="IPR023214">
    <property type="entry name" value="HAD_sf"/>
</dbReference>
<dbReference type="SMART" id="SM00831">
    <property type="entry name" value="Cation_ATPase_N"/>
    <property type="match status" value="1"/>
</dbReference>
<name>A0ABQ9YPY0_9CRUS</name>
<dbReference type="SFLD" id="SFLDF00027">
    <property type="entry name" value="p-type_atpase"/>
    <property type="match status" value="1"/>
</dbReference>
<dbReference type="Pfam" id="PF00122">
    <property type="entry name" value="E1-E2_ATPase"/>
    <property type="match status" value="1"/>
</dbReference>
<dbReference type="SUPFAM" id="SSF56784">
    <property type="entry name" value="HAD-like"/>
    <property type="match status" value="1"/>
</dbReference>
<feature type="transmembrane region" description="Helical" evidence="13">
    <location>
        <begin position="1001"/>
        <end position="1025"/>
    </location>
</feature>
<comment type="subcellular location">
    <subcellularLocation>
        <location evidence="1 13">Membrane</location>
        <topology evidence="1 13">Multi-pass membrane protein</topology>
    </subcellularLocation>
</comment>
<dbReference type="PANTHER" id="PTHR45630:SF8">
    <property type="entry name" value="CATION-TRANSPORTING ATPASE"/>
    <property type="match status" value="1"/>
</dbReference>
<evidence type="ECO:0000313" key="17">
    <source>
        <dbReference type="Proteomes" id="UP001234178"/>
    </source>
</evidence>
<evidence type="ECO:0000256" key="4">
    <source>
        <dbReference type="ARBA" id="ARBA00022692"/>
    </source>
</evidence>
<protein>
    <recommendedName>
        <fullName evidence="13">Cation-transporting ATPase</fullName>
        <ecNumber evidence="13">7.2.2.-</ecNumber>
    </recommendedName>
</protein>
<feature type="transmembrane region" description="Helical" evidence="13">
    <location>
        <begin position="1197"/>
        <end position="1220"/>
    </location>
</feature>
<feature type="compositionally biased region" description="Polar residues" evidence="14">
    <location>
        <begin position="7"/>
        <end position="29"/>
    </location>
</feature>
<feature type="transmembrane region" description="Helical" evidence="13">
    <location>
        <begin position="1158"/>
        <end position="1177"/>
    </location>
</feature>
<dbReference type="EMBL" id="JAOYFB010000001">
    <property type="protein sequence ID" value="KAK4002674.1"/>
    <property type="molecule type" value="Genomic_DNA"/>
</dbReference>
<dbReference type="SFLD" id="SFLDS00003">
    <property type="entry name" value="Haloacid_Dehalogenase"/>
    <property type="match status" value="1"/>
</dbReference>
<dbReference type="InterPro" id="IPR008250">
    <property type="entry name" value="ATPase_P-typ_transduc_dom_A_sf"/>
</dbReference>
<dbReference type="Pfam" id="PF13246">
    <property type="entry name" value="Cation_ATPase"/>
    <property type="match status" value="1"/>
</dbReference>
<dbReference type="NCBIfam" id="TIGR01494">
    <property type="entry name" value="ATPase_P-type"/>
    <property type="match status" value="2"/>
</dbReference>
<dbReference type="Gene3D" id="3.40.1110.10">
    <property type="entry name" value="Calcium-transporting ATPase, cytoplasmic domain N"/>
    <property type="match status" value="1"/>
</dbReference>
<evidence type="ECO:0000256" key="11">
    <source>
        <dbReference type="ARBA" id="ARBA00023136"/>
    </source>
</evidence>
<feature type="transmembrane region" description="Helical" evidence="13">
    <location>
        <begin position="80"/>
        <end position="101"/>
    </location>
</feature>
<evidence type="ECO:0000256" key="2">
    <source>
        <dbReference type="ARBA" id="ARBA00006000"/>
    </source>
</evidence>
<feature type="transmembrane region" description="Helical" evidence="13">
    <location>
        <begin position="470"/>
        <end position="487"/>
    </location>
</feature>
<feature type="transmembrane region" description="Helical" evidence="13">
    <location>
        <begin position="1037"/>
        <end position="1055"/>
    </location>
</feature>
<dbReference type="InterPro" id="IPR036412">
    <property type="entry name" value="HAD-like_sf"/>
</dbReference>
<evidence type="ECO:0000256" key="14">
    <source>
        <dbReference type="SAM" id="MobiDB-lite"/>
    </source>
</evidence>
<proteinExistence type="inferred from homology"/>
<dbReference type="InterPro" id="IPR023298">
    <property type="entry name" value="ATPase_P-typ_TM_dom_sf"/>
</dbReference>
<dbReference type="PRINTS" id="PR00119">
    <property type="entry name" value="CATATPASE"/>
</dbReference>
<evidence type="ECO:0000313" key="16">
    <source>
        <dbReference type="EMBL" id="KAK4002674.1"/>
    </source>
</evidence>
<dbReference type="InterPro" id="IPR044492">
    <property type="entry name" value="P_typ_ATPase_HD_dom"/>
</dbReference>
<keyword evidence="9 13" id="KW-1278">Translocase</keyword>
<keyword evidence="5 13" id="KW-0479">Metal-binding</keyword>
<dbReference type="Proteomes" id="UP001234178">
    <property type="component" value="Unassembled WGS sequence"/>
</dbReference>
<accession>A0ABQ9YPY0</accession>
<feature type="transmembrane region" description="Helical" evidence="13">
    <location>
        <begin position="499"/>
        <end position="526"/>
    </location>
</feature>
<feature type="region of interest" description="Disordered" evidence="14">
    <location>
        <begin position="1"/>
        <end position="55"/>
    </location>
</feature>
<dbReference type="InterPro" id="IPR006544">
    <property type="entry name" value="P-type_TPase_V"/>
</dbReference>
<evidence type="ECO:0000256" key="10">
    <source>
        <dbReference type="ARBA" id="ARBA00022989"/>
    </source>
</evidence>